<dbReference type="PANTHER" id="PTHR33360:SF2">
    <property type="entry name" value="TRANSPOSASE FOR INSERTION SEQUENCE ELEMENT IS200"/>
    <property type="match status" value="1"/>
</dbReference>
<evidence type="ECO:0000259" key="1">
    <source>
        <dbReference type="SMART" id="SM01321"/>
    </source>
</evidence>
<evidence type="ECO:0000313" key="2">
    <source>
        <dbReference type="EMBL" id="MCA6078412.1"/>
    </source>
</evidence>
<dbReference type="InterPro" id="IPR002686">
    <property type="entry name" value="Transposase_17"/>
</dbReference>
<gene>
    <name evidence="2" type="primary">tnpA</name>
    <name evidence="2" type="ORF">LDX50_26300</name>
</gene>
<dbReference type="SUPFAM" id="SSF143422">
    <property type="entry name" value="Transposase IS200-like"/>
    <property type="match status" value="1"/>
</dbReference>
<dbReference type="GO" id="GO:0006313">
    <property type="term" value="P:DNA transposition"/>
    <property type="evidence" value="ECO:0007669"/>
    <property type="project" value="InterPro"/>
</dbReference>
<accession>A0A9X1HXR2</accession>
<sequence length="138" mass="16124">MNLGSTYSAHFVQIVFSVHRREPLLSPIWEAELYKYIAGIINNRGNKSIAINGMPDHIHILIKLSPGERVSDLVREVKKSSLVFIRKKLFGRKQFNWQRGYAVISYNERDLDRIKNYIAGQKEHHRFKSPNHKVDPLQ</sequence>
<dbReference type="InterPro" id="IPR036515">
    <property type="entry name" value="Transposase_17_sf"/>
</dbReference>
<dbReference type="NCBIfam" id="NF033573">
    <property type="entry name" value="transpos_IS200"/>
    <property type="match status" value="1"/>
</dbReference>
<dbReference type="RefSeq" id="WP_225699272.1">
    <property type="nucleotide sequence ID" value="NZ_JAIXNE010000006.1"/>
</dbReference>
<dbReference type="EMBL" id="JAIXNE010000006">
    <property type="protein sequence ID" value="MCA6078412.1"/>
    <property type="molecule type" value="Genomic_DNA"/>
</dbReference>
<protein>
    <submittedName>
        <fullName evidence="2">IS200/IS605 family transposase</fullName>
    </submittedName>
</protein>
<dbReference type="AlphaFoldDB" id="A0A9X1HXR2"/>
<dbReference type="Proteomes" id="UP001139409">
    <property type="component" value="Unassembled WGS sequence"/>
</dbReference>
<dbReference type="GO" id="GO:0004803">
    <property type="term" value="F:transposase activity"/>
    <property type="evidence" value="ECO:0007669"/>
    <property type="project" value="InterPro"/>
</dbReference>
<dbReference type="PANTHER" id="PTHR33360">
    <property type="entry name" value="TRANSPOSASE FOR INSERTION SEQUENCE ELEMENT IS200"/>
    <property type="match status" value="1"/>
</dbReference>
<dbReference type="Gene3D" id="3.30.70.1290">
    <property type="entry name" value="Transposase IS200-like"/>
    <property type="match status" value="1"/>
</dbReference>
<reference evidence="2" key="1">
    <citation type="submission" date="2021-09" db="EMBL/GenBank/DDBJ databases">
        <title>Fulvivirga sp. isolated from coastal sediment.</title>
        <authorList>
            <person name="Yu H."/>
        </authorList>
    </citation>
    <scope>NUCLEOTIDE SEQUENCE</scope>
    <source>
        <strain evidence="2">1062</strain>
    </source>
</reference>
<comment type="caution">
    <text evidence="2">The sequence shown here is derived from an EMBL/GenBank/DDBJ whole genome shotgun (WGS) entry which is preliminary data.</text>
</comment>
<organism evidence="2 3">
    <name type="scientific">Fulvivirga sedimenti</name>
    <dbReference type="NCBI Taxonomy" id="2879465"/>
    <lineage>
        <taxon>Bacteria</taxon>
        <taxon>Pseudomonadati</taxon>
        <taxon>Bacteroidota</taxon>
        <taxon>Cytophagia</taxon>
        <taxon>Cytophagales</taxon>
        <taxon>Fulvivirgaceae</taxon>
        <taxon>Fulvivirga</taxon>
    </lineage>
</organism>
<dbReference type="SMART" id="SM01321">
    <property type="entry name" value="Y1_Tnp"/>
    <property type="match status" value="1"/>
</dbReference>
<proteinExistence type="predicted"/>
<feature type="domain" description="Transposase IS200-like" evidence="1">
    <location>
        <begin position="7"/>
        <end position="121"/>
    </location>
</feature>
<dbReference type="GO" id="GO:0003677">
    <property type="term" value="F:DNA binding"/>
    <property type="evidence" value="ECO:0007669"/>
    <property type="project" value="InterPro"/>
</dbReference>
<dbReference type="Pfam" id="PF01797">
    <property type="entry name" value="Y1_Tnp"/>
    <property type="match status" value="1"/>
</dbReference>
<name>A0A9X1HXR2_9BACT</name>
<evidence type="ECO:0000313" key="3">
    <source>
        <dbReference type="Proteomes" id="UP001139409"/>
    </source>
</evidence>
<keyword evidence="3" id="KW-1185">Reference proteome</keyword>